<dbReference type="Proteomes" id="UP000308600">
    <property type="component" value="Unassembled WGS sequence"/>
</dbReference>
<evidence type="ECO:0000313" key="1">
    <source>
        <dbReference type="EMBL" id="TFK75517.1"/>
    </source>
</evidence>
<sequence>MLQSAVQRPGTLTSMNSPSSSRRDTAATASEHTNKDRDEGPHTTDIPRGHPISPPYSTRMSLSLSPAEETDRLLAPTTAESSNSSSTSLGETLGPGVSYPEPKPNTRIRLGFGGGGRQVAINFRSTSPHPPSRRPLTGFTTRLLGGKTYKGDEEKVYHSSPPFRRHRSGRRWFGISSMRPILRGLAWWLSRYKSFLFFICLVVVFFQAGLWAGHSHPELLAYPSLLDPHLPEIMYFEDNAHAGTITNLKEHPIPKLMEDAEDAFKKKLSRQSKTLKDAVKEYKRRYKRNPPKGFDEWWKFAKEKDAKMVDEYDGLIKDLEPFWALSGEELRRRTIQVGGLPSMDIVRVKGGNATTFYLGSESKDAEISARAHGFRRMLSQFVDKLPDMDFPINGRAEGRVLVPWEHQNFPNMTLQDSSKGVEAMLGGPFRPDWGNAGNVWDAWRRTCRPEAPARRLLSSQRNIFVSQPPSSHLSSQTQSSPVSGKDFTFIPTTSANLVDYCNQPHAHYTQGHFFSDWRTIPALYPVFSPARAQGFMDIKIPSHYYYGSTERYTYGWDAVNLELKEVDAMEMPWEEKSDKIFWRGASTGGGSHPPGFSPQYQRHRFLRMSSEKSLTTNRTVIFPNFSSTTLSPTTDSPTPPHLLAASIPVGLINDEIMDVAFVKALSPGTYPGGLTAMHADHRFADSVPLGKHWSFKYLVDLDGMGYSGRFMAFLASDSVPVKNTIYEEFFSDWIQPWVHFIPLSTSYREIYNIHAYFTGPPHAALAAINSTLVDLPLDKRRSVEGDRRLRRIARAGKQWKKTIGRKVDMDVYVYRLALEWARLWADDRDSMDFVLGWGS</sequence>
<gene>
    <name evidence="1" type="ORF">BDN72DRAFT_831774</name>
</gene>
<keyword evidence="2" id="KW-1185">Reference proteome</keyword>
<name>A0ACD3BES4_9AGAR</name>
<dbReference type="EMBL" id="ML208262">
    <property type="protein sequence ID" value="TFK75517.1"/>
    <property type="molecule type" value="Genomic_DNA"/>
</dbReference>
<reference evidence="1 2" key="1">
    <citation type="journal article" date="2019" name="Nat. Ecol. Evol.">
        <title>Megaphylogeny resolves global patterns of mushroom evolution.</title>
        <authorList>
            <person name="Varga T."/>
            <person name="Krizsan K."/>
            <person name="Foldi C."/>
            <person name="Dima B."/>
            <person name="Sanchez-Garcia M."/>
            <person name="Sanchez-Ramirez S."/>
            <person name="Szollosi G.J."/>
            <person name="Szarkandi J.G."/>
            <person name="Papp V."/>
            <person name="Albert L."/>
            <person name="Andreopoulos W."/>
            <person name="Angelini C."/>
            <person name="Antonin V."/>
            <person name="Barry K.W."/>
            <person name="Bougher N.L."/>
            <person name="Buchanan P."/>
            <person name="Buyck B."/>
            <person name="Bense V."/>
            <person name="Catcheside P."/>
            <person name="Chovatia M."/>
            <person name="Cooper J."/>
            <person name="Damon W."/>
            <person name="Desjardin D."/>
            <person name="Finy P."/>
            <person name="Geml J."/>
            <person name="Haridas S."/>
            <person name="Hughes K."/>
            <person name="Justo A."/>
            <person name="Karasinski D."/>
            <person name="Kautmanova I."/>
            <person name="Kiss B."/>
            <person name="Kocsube S."/>
            <person name="Kotiranta H."/>
            <person name="LaButti K.M."/>
            <person name="Lechner B.E."/>
            <person name="Liimatainen K."/>
            <person name="Lipzen A."/>
            <person name="Lukacs Z."/>
            <person name="Mihaltcheva S."/>
            <person name="Morgado L.N."/>
            <person name="Niskanen T."/>
            <person name="Noordeloos M.E."/>
            <person name="Ohm R.A."/>
            <person name="Ortiz-Santana B."/>
            <person name="Ovrebo C."/>
            <person name="Racz N."/>
            <person name="Riley R."/>
            <person name="Savchenko A."/>
            <person name="Shiryaev A."/>
            <person name="Soop K."/>
            <person name="Spirin V."/>
            <person name="Szebenyi C."/>
            <person name="Tomsovsky M."/>
            <person name="Tulloss R.E."/>
            <person name="Uehling J."/>
            <person name="Grigoriev I.V."/>
            <person name="Vagvolgyi C."/>
            <person name="Papp T."/>
            <person name="Martin F.M."/>
            <person name="Miettinen O."/>
            <person name="Hibbett D.S."/>
            <person name="Nagy L.G."/>
        </authorList>
    </citation>
    <scope>NUCLEOTIDE SEQUENCE [LARGE SCALE GENOMIC DNA]</scope>
    <source>
        <strain evidence="1 2">NL-1719</strain>
    </source>
</reference>
<organism evidence="1 2">
    <name type="scientific">Pluteus cervinus</name>
    <dbReference type="NCBI Taxonomy" id="181527"/>
    <lineage>
        <taxon>Eukaryota</taxon>
        <taxon>Fungi</taxon>
        <taxon>Dikarya</taxon>
        <taxon>Basidiomycota</taxon>
        <taxon>Agaricomycotina</taxon>
        <taxon>Agaricomycetes</taxon>
        <taxon>Agaricomycetidae</taxon>
        <taxon>Agaricales</taxon>
        <taxon>Pluteineae</taxon>
        <taxon>Pluteaceae</taxon>
        <taxon>Pluteus</taxon>
    </lineage>
</organism>
<proteinExistence type="predicted"/>
<accession>A0ACD3BES4</accession>
<protein>
    <submittedName>
        <fullName evidence="1">Uncharacterized protein</fullName>
    </submittedName>
</protein>
<evidence type="ECO:0000313" key="2">
    <source>
        <dbReference type="Proteomes" id="UP000308600"/>
    </source>
</evidence>